<protein>
    <submittedName>
        <fullName evidence="1">Uncharacterized protein</fullName>
    </submittedName>
</protein>
<dbReference type="Proteomes" id="UP001499851">
    <property type="component" value="Unassembled WGS sequence"/>
</dbReference>
<accession>A0ABP4SKC4</accession>
<evidence type="ECO:0000313" key="1">
    <source>
        <dbReference type="EMBL" id="GAA1673188.1"/>
    </source>
</evidence>
<gene>
    <name evidence="1" type="ORF">GCM10009830_19350</name>
</gene>
<reference evidence="2" key="1">
    <citation type="journal article" date="2019" name="Int. J. Syst. Evol. Microbiol.">
        <title>The Global Catalogue of Microorganisms (GCM) 10K type strain sequencing project: providing services to taxonomists for standard genome sequencing and annotation.</title>
        <authorList>
            <consortium name="The Broad Institute Genomics Platform"/>
            <consortium name="The Broad Institute Genome Sequencing Center for Infectious Disease"/>
            <person name="Wu L."/>
            <person name="Ma J."/>
        </authorList>
    </citation>
    <scope>NUCLEOTIDE SEQUENCE [LARGE SCALE GENOMIC DNA]</scope>
    <source>
        <strain evidence="2">JCM 16001</strain>
    </source>
</reference>
<organism evidence="1 2">
    <name type="scientific">Glycomyces endophyticus</name>
    <dbReference type="NCBI Taxonomy" id="480996"/>
    <lineage>
        <taxon>Bacteria</taxon>
        <taxon>Bacillati</taxon>
        <taxon>Actinomycetota</taxon>
        <taxon>Actinomycetes</taxon>
        <taxon>Glycomycetales</taxon>
        <taxon>Glycomycetaceae</taxon>
        <taxon>Glycomyces</taxon>
    </lineage>
</organism>
<comment type="caution">
    <text evidence="1">The sequence shown here is derived from an EMBL/GenBank/DDBJ whole genome shotgun (WGS) entry which is preliminary data.</text>
</comment>
<keyword evidence="2" id="KW-1185">Reference proteome</keyword>
<name>A0ABP4SKC4_9ACTN</name>
<evidence type="ECO:0000313" key="2">
    <source>
        <dbReference type="Proteomes" id="UP001499851"/>
    </source>
</evidence>
<proteinExistence type="predicted"/>
<sequence length="86" mass="9302">MRGRCPVATPESELPAWNEAQENAVTHASAAANEQDPAARDLHVQLAEVWATIALSRATAEQADRIARALDDLTGTINDLPSRMPR</sequence>
<dbReference type="EMBL" id="BAAAQF010000005">
    <property type="protein sequence ID" value="GAA1673188.1"/>
    <property type="molecule type" value="Genomic_DNA"/>
</dbReference>